<feature type="transmembrane region" description="Helical" evidence="15">
    <location>
        <begin position="179"/>
        <end position="205"/>
    </location>
</feature>
<evidence type="ECO:0000256" key="1">
    <source>
        <dbReference type="ARBA" id="ARBA00004141"/>
    </source>
</evidence>
<dbReference type="GO" id="GO:0005576">
    <property type="term" value="C:extracellular region"/>
    <property type="evidence" value="ECO:0007669"/>
    <property type="project" value="UniProtKB-SubCell"/>
</dbReference>
<name>A0A5N5XCJ7_9EURO</name>
<dbReference type="Pfam" id="PF20684">
    <property type="entry name" value="Fung_rhodopsin"/>
    <property type="match status" value="1"/>
</dbReference>
<evidence type="ECO:0000313" key="19">
    <source>
        <dbReference type="Proteomes" id="UP000326565"/>
    </source>
</evidence>
<evidence type="ECO:0000256" key="5">
    <source>
        <dbReference type="ARBA" id="ARBA00022525"/>
    </source>
</evidence>
<feature type="transmembrane region" description="Helical" evidence="15">
    <location>
        <begin position="294"/>
        <end position="319"/>
    </location>
</feature>
<feature type="transmembrane region" description="Helical" evidence="15">
    <location>
        <begin position="135"/>
        <end position="159"/>
    </location>
</feature>
<comment type="subcellular location">
    <subcellularLocation>
        <location evidence="2">Membrane</location>
        <topology evidence="2">Lipid-anchor</topology>
        <topology evidence="2">GPI-anchor</topology>
    </subcellularLocation>
    <subcellularLocation>
        <location evidence="1">Membrane</location>
        <topology evidence="1">Multi-pass membrane protein</topology>
    </subcellularLocation>
    <subcellularLocation>
        <location evidence="3">Secreted</location>
    </subcellularLocation>
</comment>
<dbReference type="InterPro" id="IPR052337">
    <property type="entry name" value="SAT4-like"/>
</dbReference>
<feature type="transmembrane region" description="Helical" evidence="15">
    <location>
        <begin position="102"/>
        <end position="123"/>
    </location>
</feature>
<keyword evidence="19" id="KW-1185">Reference proteome</keyword>
<gene>
    <name evidence="18" type="ORF">BDV29DRAFT_166442</name>
</gene>
<feature type="transmembrane region" description="Helical" evidence="15">
    <location>
        <begin position="212"/>
        <end position="231"/>
    </location>
</feature>
<dbReference type="SMART" id="SM00747">
    <property type="entry name" value="CFEM"/>
    <property type="match status" value="1"/>
</dbReference>
<evidence type="ECO:0000256" key="7">
    <source>
        <dbReference type="ARBA" id="ARBA00022692"/>
    </source>
</evidence>
<keyword evidence="7 15" id="KW-0812">Transmembrane</keyword>
<protein>
    <recommendedName>
        <fullName evidence="17">CFEM domain-containing protein</fullName>
    </recommendedName>
</protein>
<keyword evidence="6" id="KW-0325">Glycoprotein</keyword>
<feature type="transmembrane region" description="Helical" evidence="15">
    <location>
        <begin position="257"/>
        <end position="282"/>
    </location>
</feature>
<feature type="disulfide bond" evidence="14">
    <location>
        <begin position="47"/>
        <end position="54"/>
    </location>
</feature>
<organism evidence="18 19">
    <name type="scientific">Aspergillus leporis</name>
    <dbReference type="NCBI Taxonomy" id="41062"/>
    <lineage>
        <taxon>Eukaryota</taxon>
        <taxon>Fungi</taxon>
        <taxon>Dikarya</taxon>
        <taxon>Ascomycota</taxon>
        <taxon>Pezizomycotina</taxon>
        <taxon>Eurotiomycetes</taxon>
        <taxon>Eurotiomycetidae</taxon>
        <taxon>Eurotiales</taxon>
        <taxon>Aspergillaceae</taxon>
        <taxon>Aspergillus</taxon>
        <taxon>Aspergillus subgen. Circumdati</taxon>
    </lineage>
</organism>
<keyword evidence="11 14" id="KW-1015">Disulfide bond</keyword>
<dbReference type="GO" id="GO:0098552">
    <property type="term" value="C:side of membrane"/>
    <property type="evidence" value="ECO:0007669"/>
    <property type="project" value="UniProtKB-KW"/>
</dbReference>
<dbReference type="InterPro" id="IPR008427">
    <property type="entry name" value="Extracellular_membr_CFEM_dom"/>
</dbReference>
<feature type="chain" id="PRO_5024980738" description="CFEM domain-containing protein" evidence="16">
    <location>
        <begin position="22"/>
        <end position="430"/>
    </location>
</feature>
<proteinExistence type="inferred from homology"/>
<comment type="similarity">
    <text evidence="13">Belongs to the SAT4 family.</text>
</comment>
<accession>A0A5N5XCJ7</accession>
<keyword evidence="14" id="KW-0349">Heme</keyword>
<reference evidence="18 19" key="1">
    <citation type="submission" date="2019-04" db="EMBL/GenBank/DDBJ databases">
        <title>Friends and foes A comparative genomics study of 23 Aspergillus species from section Flavi.</title>
        <authorList>
            <consortium name="DOE Joint Genome Institute"/>
            <person name="Kjaerbolling I."/>
            <person name="Vesth T."/>
            <person name="Frisvad J.C."/>
            <person name="Nybo J.L."/>
            <person name="Theobald S."/>
            <person name="Kildgaard S."/>
            <person name="Isbrandt T."/>
            <person name="Kuo A."/>
            <person name="Sato A."/>
            <person name="Lyhne E.K."/>
            <person name="Kogle M.E."/>
            <person name="Wiebenga A."/>
            <person name="Kun R.S."/>
            <person name="Lubbers R.J."/>
            <person name="Makela M.R."/>
            <person name="Barry K."/>
            <person name="Chovatia M."/>
            <person name="Clum A."/>
            <person name="Daum C."/>
            <person name="Haridas S."/>
            <person name="He G."/>
            <person name="LaButti K."/>
            <person name="Lipzen A."/>
            <person name="Mondo S."/>
            <person name="Riley R."/>
            <person name="Salamov A."/>
            <person name="Simmons B.A."/>
            <person name="Magnuson J.K."/>
            <person name="Henrissat B."/>
            <person name="Mortensen U.H."/>
            <person name="Larsen T.O."/>
            <person name="Devries R.P."/>
            <person name="Grigoriev I.V."/>
            <person name="Machida M."/>
            <person name="Baker S.E."/>
            <person name="Andersen M.R."/>
        </authorList>
    </citation>
    <scope>NUCLEOTIDE SEQUENCE [LARGE SCALE GENOMIC DNA]</scope>
    <source>
        <strain evidence="18 19">CBS 151.66</strain>
    </source>
</reference>
<evidence type="ECO:0000256" key="6">
    <source>
        <dbReference type="ARBA" id="ARBA00022622"/>
    </source>
</evidence>
<feature type="disulfide bond" evidence="14">
    <location>
        <begin position="56"/>
        <end position="89"/>
    </location>
</feature>
<evidence type="ECO:0000256" key="3">
    <source>
        <dbReference type="ARBA" id="ARBA00004613"/>
    </source>
</evidence>
<evidence type="ECO:0000256" key="11">
    <source>
        <dbReference type="ARBA" id="ARBA00023157"/>
    </source>
</evidence>
<evidence type="ECO:0000256" key="10">
    <source>
        <dbReference type="ARBA" id="ARBA00023136"/>
    </source>
</evidence>
<feature type="domain" description="CFEM" evidence="17">
    <location>
        <begin position="1"/>
        <end position="112"/>
    </location>
</feature>
<evidence type="ECO:0000259" key="17">
    <source>
        <dbReference type="PROSITE" id="PS52012"/>
    </source>
</evidence>
<evidence type="ECO:0000256" key="2">
    <source>
        <dbReference type="ARBA" id="ARBA00004589"/>
    </source>
</evidence>
<keyword evidence="14" id="KW-0408">Iron</keyword>
<dbReference type="AlphaFoldDB" id="A0A5N5XCJ7"/>
<keyword evidence="8 16" id="KW-0732">Signal</keyword>
<dbReference type="OrthoDB" id="2496787at2759"/>
<evidence type="ECO:0000256" key="8">
    <source>
        <dbReference type="ARBA" id="ARBA00022729"/>
    </source>
</evidence>
<keyword evidence="9 15" id="KW-1133">Transmembrane helix</keyword>
<dbReference type="PROSITE" id="PS52012">
    <property type="entry name" value="CFEM"/>
    <property type="match status" value="1"/>
</dbReference>
<feature type="binding site" description="axial binding residue" evidence="14">
    <location>
        <position position="51"/>
    </location>
    <ligand>
        <name>heme</name>
        <dbReference type="ChEBI" id="CHEBI:30413"/>
    </ligand>
    <ligandPart>
        <name>Fe</name>
        <dbReference type="ChEBI" id="CHEBI:18248"/>
    </ligandPart>
</feature>
<evidence type="ECO:0000256" key="15">
    <source>
        <dbReference type="SAM" id="Phobius"/>
    </source>
</evidence>
<evidence type="ECO:0000256" key="14">
    <source>
        <dbReference type="PROSITE-ProRule" id="PRU01356"/>
    </source>
</evidence>
<keyword evidence="12" id="KW-0449">Lipoprotein</keyword>
<dbReference type="InterPro" id="IPR049326">
    <property type="entry name" value="Rhodopsin_dom_fungi"/>
</dbReference>
<keyword evidence="6" id="KW-0336">GPI-anchor</keyword>
<comment type="caution">
    <text evidence="14">Lacks conserved residue(s) required for the propagation of feature annotation.</text>
</comment>
<keyword evidence="10 15" id="KW-0472">Membrane</keyword>
<keyword evidence="5" id="KW-0964">Secreted</keyword>
<evidence type="ECO:0000256" key="16">
    <source>
        <dbReference type="SAM" id="SignalP"/>
    </source>
</evidence>
<comment type="similarity">
    <text evidence="4">Belongs to the RBT5 family.</text>
</comment>
<evidence type="ECO:0000313" key="18">
    <source>
        <dbReference type="EMBL" id="KAB8078483.1"/>
    </source>
</evidence>
<feature type="signal peptide" evidence="16">
    <location>
        <begin position="1"/>
        <end position="21"/>
    </location>
</feature>
<evidence type="ECO:0000256" key="9">
    <source>
        <dbReference type="ARBA" id="ARBA00022989"/>
    </source>
</evidence>
<dbReference type="GO" id="GO:0046872">
    <property type="term" value="F:metal ion binding"/>
    <property type="evidence" value="ECO:0007669"/>
    <property type="project" value="UniProtKB-UniRule"/>
</dbReference>
<dbReference type="EMBL" id="ML732158">
    <property type="protein sequence ID" value="KAB8078483.1"/>
    <property type="molecule type" value="Genomic_DNA"/>
</dbReference>
<dbReference type="PANTHER" id="PTHR33048">
    <property type="entry name" value="PTH11-LIKE INTEGRAL MEMBRANE PROTEIN (AFU_ORTHOLOGUE AFUA_5G11245)"/>
    <property type="match status" value="1"/>
</dbReference>
<dbReference type="Pfam" id="PF05730">
    <property type="entry name" value="CFEM"/>
    <property type="match status" value="1"/>
</dbReference>
<dbReference type="PANTHER" id="PTHR33048:SF141">
    <property type="entry name" value="INTEGRAL MEMBRANE PROTEIN-RELATED"/>
    <property type="match status" value="1"/>
</dbReference>
<evidence type="ECO:0000256" key="4">
    <source>
        <dbReference type="ARBA" id="ARBA00010031"/>
    </source>
</evidence>
<sequence>MLLRRILIIASASLAVGAAAANSDSLTLPQCAVTCQAEVLANNSTSCASTDTSCLCTDDAFQNDMTICVSAGCSGRNTLLTKRLSNQQCGISTHKGRPEVEAATLVPLILSTILFTNRIAAKFMGLGGGWGADDITIIVAYALAVAIFGVNMTMIHYGFGQNLWDISPMDNITVVLKYFFGFVVMYKTQISLAKISVCLFLLRIFQSATFRYTTYTIIGLNAAIAVTWVLTDTLRCIPVHLAWDQWETKEQGTCVNFIMVTFVNAFVNIGVDTVMVLMPVYEVSKLNLSARKKLGVSVMFAMGLVLTAVAIIRVIVFWFNRWNTNPTVQLQPIVHWSTLEVQIAVICACLPTTRAMLVHLFPKMLGNSSDKSYYEQRNTPSARPTFASGQALNNKSHINKTVSYSVDYAANKRPQRSSFVQLVEMDPPNK</sequence>
<evidence type="ECO:0000256" key="13">
    <source>
        <dbReference type="ARBA" id="ARBA00038359"/>
    </source>
</evidence>
<keyword evidence="14" id="KW-0479">Metal-binding</keyword>
<dbReference type="Proteomes" id="UP000326565">
    <property type="component" value="Unassembled WGS sequence"/>
</dbReference>
<evidence type="ECO:0000256" key="12">
    <source>
        <dbReference type="ARBA" id="ARBA00023288"/>
    </source>
</evidence>